<keyword evidence="2" id="KW-0378">Hydrolase</keyword>
<name>A0ABY2WXQ1_9RHOB</name>
<sequence>MKFLLASLAILAGASVAQAQTVIFGAGYADYSHDQGEDEAVISLEYQHRPFHQATHFSAGWGAVASVDAASDFHVGLGLYGIYDFSNRWFTEISVMPGYYDAGTAANDLGGSFQIRSLLAVGYAFDSGNRLSFAVTHHSNASTDEFNPGVNTALVRFHRSF</sequence>
<dbReference type="InterPro" id="IPR018550">
    <property type="entry name" value="Lipid-A_deacylase-rel"/>
</dbReference>
<evidence type="ECO:0000313" key="2">
    <source>
        <dbReference type="EMBL" id="TMV07647.1"/>
    </source>
</evidence>
<organism evidence="2 3">
    <name type="scientific">Ruegeria sediminis</name>
    <dbReference type="NCBI Taxonomy" id="2583820"/>
    <lineage>
        <taxon>Bacteria</taxon>
        <taxon>Pseudomonadati</taxon>
        <taxon>Pseudomonadota</taxon>
        <taxon>Alphaproteobacteria</taxon>
        <taxon>Rhodobacterales</taxon>
        <taxon>Roseobacteraceae</taxon>
        <taxon>Ruegeria</taxon>
    </lineage>
</organism>
<evidence type="ECO:0000313" key="3">
    <source>
        <dbReference type="Proteomes" id="UP001193035"/>
    </source>
</evidence>
<gene>
    <name evidence="2" type="ORF">FGK63_09260</name>
</gene>
<reference evidence="2 3" key="1">
    <citation type="submission" date="2019-05" db="EMBL/GenBank/DDBJ databases">
        <title>Ruegeria sp. nov., isolated from tidal flat.</title>
        <authorList>
            <person name="Kim W."/>
        </authorList>
    </citation>
    <scope>NUCLEOTIDE SEQUENCE [LARGE SCALE GENOMIC DNA]</scope>
    <source>
        <strain evidence="2 3">CAU 1488</strain>
    </source>
</reference>
<comment type="caution">
    <text evidence="2">The sequence shown here is derived from an EMBL/GenBank/DDBJ whole genome shotgun (WGS) entry which is preliminary data.</text>
</comment>
<dbReference type="EMBL" id="VCPD01000003">
    <property type="protein sequence ID" value="TMV07647.1"/>
    <property type="molecule type" value="Genomic_DNA"/>
</dbReference>
<dbReference type="GO" id="GO:0016787">
    <property type="term" value="F:hydrolase activity"/>
    <property type="evidence" value="ECO:0007669"/>
    <property type="project" value="UniProtKB-KW"/>
</dbReference>
<dbReference type="RefSeq" id="WP_138841461.1">
    <property type="nucleotide sequence ID" value="NZ_VCPD01000003.1"/>
</dbReference>
<dbReference type="Proteomes" id="UP001193035">
    <property type="component" value="Unassembled WGS sequence"/>
</dbReference>
<protein>
    <submittedName>
        <fullName evidence="2">Acyloxyacyl hydrolase</fullName>
    </submittedName>
</protein>
<feature type="signal peptide" evidence="1">
    <location>
        <begin position="1"/>
        <end position="19"/>
    </location>
</feature>
<keyword evidence="3" id="KW-1185">Reference proteome</keyword>
<accession>A0ABY2WXQ1</accession>
<proteinExistence type="predicted"/>
<evidence type="ECO:0000256" key="1">
    <source>
        <dbReference type="SAM" id="SignalP"/>
    </source>
</evidence>
<keyword evidence="1" id="KW-0732">Signal</keyword>
<feature type="chain" id="PRO_5046878995" evidence="1">
    <location>
        <begin position="20"/>
        <end position="161"/>
    </location>
</feature>
<dbReference type="Pfam" id="PF09411">
    <property type="entry name" value="PagL"/>
    <property type="match status" value="1"/>
</dbReference>
<dbReference type="Gene3D" id="2.40.160.20">
    <property type="match status" value="1"/>
</dbReference>